<reference evidence="1" key="1">
    <citation type="journal article" date="2019" name="Sci. Rep.">
        <title>Draft genome of Tanacetum cinerariifolium, the natural source of mosquito coil.</title>
        <authorList>
            <person name="Yamashiro T."/>
            <person name="Shiraishi A."/>
            <person name="Satake H."/>
            <person name="Nakayama K."/>
        </authorList>
    </citation>
    <scope>NUCLEOTIDE SEQUENCE</scope>
</reference>
<protein>
    <submittedName>
        <fullName evidence="1">Uncharacterized protein</fullName>
    </submittedName>
</protein>
<organism evidence="1">
    <name type="scientific">Tanacetum cinerariifolium</name>
    <name type="common">Dalmatian daisy</name>
    <name type="synonym">Chrysanthemum cinerariifolium</name>
    <dbReference type="NCBI Taxonomy" id="118510"/>
    <lineage>
        <taxon>Eukaryota</taxon>
        <taxon>Viridiplantae</taxon>
        <taxon>Streptophyta</taxon>
        <taxon>Embryophyta</taxon>
        <taxon>Tracheophyta</taxon>
        <taxon>Spermatophyta</taxon>
        <taxon>Magnoliopsida</taxon>
        <taxon>eudicotyledons</taxon>
        <taxon>Gunneridae</taxon>
        <taxon>Pentapetalae</taxon>
        <taxon>asterids</taxon>
        <taxon>campanulids</taxon>
        <taxon>Asterales</taxon>
        <taxon>Asteraceae</taxon>
        <taxon>Asteroideae</taxon>
        <taxon>Anthemideae</taxon>
        <taxon>Anthemidinae</taxon>
        <taxon>Tanacetum</taxon>
    </lineage>
</organism>
<accession>A0A699VJB6</accession>
<gene>
    <name evidence="1" type="ORF">Tci_905465</name>
</gene>
<comment type="caution">
    <text evidence="1">The sequence shown here is derived from an EMBL/GenBank/DDBJ whole genome shotgun (WGS) entry which is preliminary data.</text>
</comment>
<proteinExistence type="predicted"/>
<name>A0A699VJB6_TANCI</name>
<sequence>EHTVDTSTTVVFTSGVSHTTPFSSRKRRKQLAKKRVTPIVDVADDALIEFDSASESDDDPSPYAPYAGWEIVPTPFGSIHAYYDMEEHTKHFTSLCELLHMVKKNDLRRLLGDVDKFYQTQEPKTFALILRGYLRVLFQSLADEDAHAFWRDQESWHIRSWRLYHRPHVH</sequence>
<feature type="non-terminal residue" evidence="1">
    <location>
        <position position="170"/>
    </location>
</feature>
<dbReference type="AlphaFoldDB" id="A0A699VJB6"/>
<evidence type="ECO:0000313" key="1">
    <source>
        <dbReference type="EMBL" id="GFD33496.1"/>
    </source>
</evidence>
<dbReference type="EMBL" id="BKCJ011436179">
    <property type="protein sequence ID" value="GFD33496.1"/>
    <property type="molecule type" value="Genomic_DNA"/>
</dbReference>
<feature type="non-terminal residue" evidence="1">
    <location>
        <position position="1"/>
    </location>
</feature>